<dbReference type="AlphaFoldDB" id="F8D5K5"/>
<dbReference type="Proteomes" id="UP000006794">
    <property type="component" value="Chromosome"/>
</dbReference>
<accession>F8D5K5</accession>
<evidence type="ECO:0000313" key="2">
    <source>
        <dbReference type="Proteomes" id="UP000006794"/>
    </source>
</evidence>
<reference evidence="1 2" key="1">
    <citation type="journal article" date="2012" name="Stand. Genomic Sci.">
        <title>Complete genome sequence of Halopiger xanaduensis type strain (SH-6(T)).</title>
        <authorList>
            <person name="Anderson I."/>
            <person name="Tindall B.J."/>
            <person name="Rohde M."/>
            <person name="Lucas S."/>
            <person name="Han J."/>
            <person name="Lapidus A."/>
            <person name="Cheng J.F."/>
            <person name="Goodwin L."/>
            <person name="Pitluck S."/>
            <person name="Peters L."/>
            <person name="Pati A."/>
            <person name="Mikhailova N."/>
            <person name="Pagani I."/>
            <person name="Teshima H."/>
            <person name="Han C."/>
            <person name="Tapia R."/>
            <person name="Land M."/>
            <person name="Woyke T."/>
            <person name="Klenk H.P."/>
            <person name="Kyrpides N."/>
            <person name="Ivanova N."/>
        </authorList>
    </citation>
    <scope>NUCLEOTIDE SEQUENCE [LARGE SCALE GENOMIC DNA]</scope>
    <source>
        <strain evidence="2">DSM 18323 / JCM 14033 / SH-6</strain>
    </source>
</reference>
<dbReference type="EMBL" id="CP002839">
    <property type="protein sequence ID" value="AEH38841.1"/>
    <property type="molecule type" value="Genomic_DNA"/>
</dbReference>
<sequence>MNRRRFLAIAGCATVSVGSGCLDDPGSNGGLLEVLRTTEPPNATITDATDERIRAVDPVQEGLQQAANARDSVAEIEVTEAEYETVAQALSERPWYDRSEYGSRQPSGVYFRYENEAYVVTLTPFCADSPLVDAGSERGEYGWGGCYDREEWGYA</sequence>
<gene>
    <name evidence="1" type="ordered locus">Halxa_4239</name>
</gene>
<proteinExistence type="predicted"/>
<protein>
    <submittedName>
        <fullName evidence="1">Uncharacterized protein</fullName>
    </submittedName>
</protein>
<dbReference type="eggNOG" id="arCOG06301">
    <property type="taxonomic scope" value="Archaea"/>
</dbReference>
<dbReference type="KEGG" id="hxa:Halxa_4239"/>
<dbReference type="HOGENOM" id="CLU_1691493_0_0_2"/>
<dbReference type="STRING" id="797210.Halxa_4239"/>
<keyword evidence="2" id="KW-1185">Reference proteome</keyword>
<evidence type="ECO:0000313" key="1">
    <source>
        <dbReference type="EMBL" id="AEH38841.1"/>
    </source>
</evidence>
<organism evidence="1 2">
    <name type="scientific">Halopiger xanaduensis (strain DSM 18323 / JCM 14033 / SH-6)</name>
    <dbReference type="NCBI Taxonomy" id="797210"/>
    <lineage>
        <taxon>Archaea</taxon>
        <taxon>Methanobacteriati</taxon>
        <taxon>Methanobacteriota</taxon>
        <taxon>Stenosarchaea group</taxon>
        <taxon>Halobacteria</taxon>
        <taxon>Halobacteriales</taxon>
        <taxon>Natrialbaceae</taxon>
        <taxon>Halopiger</taxon>
    </lineage>
</organism>
<dbReference type="PROSITE" id="PS51257">
    <property type="entry name" value="PROKAR_LIPOPROTEIN"/>
    <property type="match status" value="1"/>
</dbReference>
<name>F8D5K5_HALXS</name>